<evidence type="ECO:0008006" key="5">
    <source>
        <dbReference type="Google" id="ProtNLM"/>
    </source>
</evidence>
<reference evidence="3" key="1">
    <citation type="submission" date="2023-03" db="EMBL/GenBank/DDBJ databases">
        <title>Massive genome expansion in bonnet fungi (Mycena s.s.) driven by repeated elements and novel gene families across ecological guilds.</title>
        <authorList>
            <consortium name="Lawrence Berkeley National Laboratory"/>
            <person name="Harder C.B."/>
            <person name="Miyauchi S."/>
            <person name="Viragh M."/>
            <person name="Kuo A."/>
            <person name="Thoen E."/>
            <person name="Andreopoulos B."/>
            <person name="Lu D."/>
            <person name="Skrede I."/>
            <person name="Drula E."/>
            <person name="Henrissat B."/>
            <person name="Morin E."/>
            <person name="Kohler A."/>
            <person name="Barry K."/>
            <person name="LaButti K."/>
            <person name="Morin E."/>
            <person name="Salamov A."/>
            <person name="Lipzen A."/>
            <person name="Mereny Z."/>
            <person name="Hegedus B."/>
            <person name="Baldrian P."/>
            <person name="Stursova M."/>
            <person name="Weitz H."/>
            <person name="Taylor A."/>
            <person name="Grigoriev I.V."/>
            <person name="Nagy L.G."/>
            <person name="Martin F."/>
            <person name="Kauserud H."/>
        </authorList>
    </citation>
    <scope>NUCLEOTIDE SEQUENCE</scope>
    <source>
        <strain evidence="3">9284</strain>
    </source>
</reference>
<accession>A0AAD7BZM2</accession>
<protein>
    <recommendedName>
        <fullName evidence="5">Transmembrane protein</fullName>
    </recommendedName>
</protein>
<dbReference type="AlphaFoldDB" id="A0AAD7BZM2"/>
<evidence type="ECO:0000256" key="1">
    <source>
        <dbReference type="SAM" id="MobiDB-lite"/>
    </source>
</evidence>
<feature type="transmembrane region" description="Helical" evidence="2">
    <location>
        <begin position="177"/>
        <end position="200"/>
    </location>
</feature>
<name>A0AAD7BZM2_9AGAR</name>
<evidence type="ECO:0000256" key="2">
    <source>
        <dbReference type="SAM" id="Phobius"/>
    </source>
</evidence>
<feature type="transmembrane region" description="Helical" evidence="2">
    <location>
        <begin position="52"/>
        <end position="70"/>
    </location>
</feature>
<organism evidence="3 4">
    <name type="scientific">Roridomyces roridus</name>
    <dbReference type="NCBI Taxonomy" id="1738132"/>
    <lineage>
        <taxon>Eukaryota</taxon>
        <taxon>Fungi</taxon>
        <taxon>Dikarya</taxon>
        <taxon>Basidiomycota</taxon>
        <taxon>Agaricomycotina</taxon>
        <taxon>Agaricomycetes</taxon>
        <taxon>Agaricomycetidae</taxon>
        <taxon>Agaricales</taxon>
        <taxon>Marasmiineae</taxon>
        <taxon>Mycenaceae</taxon>
        <taxon>Roridomyces</taxon>
    </lineage>
</organism>
<dbReference type="EMBL" id="JARKIF010000007">
    <property type="protein sequence ID" value="KAJ7634938.1"/>
    <property type="molecule type" value="Genomic_DNA"/>
</dbReference>
<dbReference type="Proteomes" id="UP001221142">
    <property type="component" value="Unassembled WGS sequence"/>
</dbReference>
<keyword evidence="4" id="KW-1185">Reference proteome</keyword>
<gene>
    <name evidence="3" type="ORF">FB45DRAFT_478117</name>
</gene>
<keyword evidence="2" id="KW-0472">Membrane</keyword>
<feature type="transmembrane region" description="Helical" evidence="2">
    <location>
        <begin position="77"/>
        <end position="96"/>
    </location>
</feature>
<sequence>MHSAVTVLFNPRWRVYNFRLLSLAAIGTIIYFTVTYGSEMWNIWAGKVGERLYPSLGVILLHHGILIFNWKIPGLAVLDLLFVVLELGAMCYFMTFERPFSFVPKDKYVFIPLVVLLAFSMIFRVTTIVKSPTRFYCQPFALLGGCQKVVPAYTPMSVLLNRSIARPLVGGEATPIILLRAFVISCIAVGLPAVGIYYIIIMPIQAQSYTRELAIESLSGTTWPSDGLPSTVLMGSFIVNSTACGLNCTIDWSTLTGTFTGPTFPTSVCQITTIFVPGGQFGDDTALHRFIVCPYPYAWTAEQFLAVSLTVPSGMGVRMLPVSGDLATIDPETQTPKDSDLLDYIELAMTQGDQWVPLLSGSRLFGMVTWTRRQVQALKWSWVTRWKTLYTPTVSAVQQDINAVVGSNTNLTSLTLWNPYSVVTRAVQESQDASPVSGLSTFGGFWTFVDGVFVLVFGANVVYFLLGRRPLSALGLIHIFQRRALNRRWHADFPALRTEGGVPGTRGAGLVAFVRERLIDLGEYEDEDAVVVEPQRRDEEEDLEKESFFDPAATAQRQQQHLRSGSEESVV</sequence>
<feature type="transmembrane region" description="Helical" evidence="2">
    <location>
        <begin position="20"/>
        <end position="37"/>
    </location>
</feature>
<keyword evidence="2" id="KW-0812">Transmembrane</keyword>
<feature type="transmembrane region" description="Helical" evidence="2">
    <location>
        <begin position="108"/>
        <end position="126"/>
    </location>
</feature>
<keyword evidence="2" id="KW-1133">Transmembrane helix</keyword>
<proteinExistence type="predicted"/>
<feature type="region of interest" description="Disordered" evidence="1">
    <location>
        <begin position="531"/>
        <end position="571"/>
    </location>
</feature>
<comment type="caution">
    <text evidence="3">The sequence shown here is derived from an EMBL/GenBank/DDBJ whole genome shotgun (WGS) entry which is preliminary data.</text>
</comment>
<evidence type="ECO:0000313" key="3">
    <source>
        <dbReference type="EMBL" id="KAJ7634938.1"/>
    </source>
</evidence>
<feature type="transmembrane region" description="Helical" evidence="2">
    <location>
        <begin position="445"/>
        <end position="466"/>
    </location>
</feature>
<evidence type="ECO:0000313" key="4">
    <source>
        <dbReference type="Proteomes" id="UP001221142"/>
    </source>
</evidence>